<evidence type="ECO:0000313" key="7">
    <source>
        <dbReference type="Proteomes" id="UP000198584"/>
    </source>
</evidence>
<dbReference type="InterPro" id="IPR002645">
    <property type="entry name" value="STAS_dom"/>
</dbReference>
<gene>
    <name evidence="6" type="ORF">SAMN05421743_12466</name>
</gene>
<dbReference type="RefSeq" id="WP_028785213.1">
    <property type="nucleotide sequence ID" value="NZ_FNQR01000024.1"/>
</dbReference>
<protein>
    <recommendedName>
        <fullName evidence="4">Anti-sigma factor antagonist</fullName>
    </recommendedName>
</protein>
<dbReference type="NCBIfam" id="TIGR00377">
    <property type="entry name" value="ant_ant_sig"/>
    <property type="match status" value="1"/>
</dbReference>
<evidence type="ECO:0000256" key="2">
    <source>
        <dbReference type="ARBA" id="ARBA00022553"/>
    </source>
</evidence>
<keyword evidence="7" id="KW-1185">Reference proteome</keyword>
<comment type="function">
    <text evidence="3">Positive regulator of sigma-B activity. Non-phosphorylated RsbV binds to RsbW, preventing its association with sigma-B. When phosphorylated, releases RsbW, which is then free to complex with and inactivate sigma-B.</text>
</comment>
<dbReference type="Proteomes" id="UP000198584">
    <property type="component" value="Unassembled WGS sequence"/>
</dbReference>
<dbReference type="OrthoDB" id="9793697at2"/>
<dbReference type="PROSITE" id="PS50801">
    <property type="entry name" value="STAS"/>
    <property type="match status" value="1"/>
</dbReference>
<evidence type="ECO:0000313" key="6">
    <source>
        <dbReference type="EMBL" id="SEB18425.1"/>
    </source>
</evidence>
<reference evidence="6 7" key="1">
    <citation type="submission" date="2016-10" db="EMBL/GenBank/DDBJ databases">
        <authorList>
            <person name="de Groot N.N."/>
        </authorList>
    </citation>
    <scope>NUCLEOTIDE SEQUENCE [LARGE SCALE GENOMIC DNA]</scope>
    <source>
        <strain evidence="6 7">CCM7597</strain>
    </source>
</reference>
<dbReference type="AlphaFoldDB" id="A0A1H4H9Q1"/>
<dbReference type="FunFam" id="3.30.750.24:FF:000001">
    <property type="entry name" value="Anti-sigma factor antagonist"/>
    <property type="match status" value="1"/>
</dbReference>
<accession>A0A1H4H9Q1</accession>
<name>A0A1H4H9Q1_9BACI</name>
<dbReference type="CDD" id="cd07043">
    <property type="entry name" value="STAS_anti-anti-sigma_factors"/>
    <property type="match status" value="1"/>
</dbReference>
<dbReference type="InterPro" id="IPR036513">
    <property type="entry name" value="STAS_dom_sf"/>
</dbReference>
<comment type="similarity">
    <text evidence="1 4">Belongs to the anti-sigma-factor antagonist family.</text>
</comment>
<evidence type="ECO:0000256" key="3">
    <source>
        <dbReference type="ARBA" id="ARBA00024670"/>
    </source>
</evidence>
<dbReference type="PANTHER" id="PTHR33495:SF9">
    <property type="entry name" value="ANTI-SIGMA-B FACTOR ANTAGONIST"/>
    <property type="match status" value="1"/>
</dbReference>
<dbReference type="Pfam" id="PF01740">
    <property type="entry name" value="STAS"/>
    <property type="match status" value="1"/>
</dbReference>
<evidence type="ECO:0000256" key="4">
    <source>
        <dbReference type="RuleBase" id="RU003749"/>
    </source>
</evidence>
<sequence length="109" mass="12111">MNLTIDVTNKEHKSVVSLSGEIDAFTAPKLKEELLPLTKEEGKTVEVDLNNVNYMDSTGLGVFISALKSTKEHDSELKLVHMQERVHRLFKITGLTEIMNIDSTVQGGI</sequence>
<organism evidence="6 7">
    <name type="scientific">Thalassobacillus cyri</name>
    <dbReference type="NCBI Taxonomy" id="571932"/>
    <lineage>
        <taxon>Bacteria</taxon>
        <taxon>Bacillati</taxon>
        <taxon>Bacillota</taxon>
        <taxon>Bacilli</taxon>
        <taxon>Bacillales</taxon>
        <taxon>Bacillaceae</taxon>
        <taxon>Thalassobacillus</taxon>
    </lineage>
</organism>
<dbReference type="Gene3D" id="3.30.750.24">
    <property type="entry name" value="STAS domain"/>
    <property type="match status" value="1"/>
</dbReference>
<dbReference type="EMBL" id="FNQR01000024">
    <property type="protein sequence ID" value="SEB18425.1"/>
    <property type="molecule type" value="Genomic_DNA"/>
</dbReference>
<dbReference type="GO" id="GO:0043856">
    <property type="term" value="F:anti-sigma factor antagonist activity"/>
    <property type="evidence" value="ECO:0007669"/>
    <property type="project" value="InterPro"/>
</dbReference>
<proteinExistence type="inferred from homology"/>
<feature type="domain" description="STAS" evidence="5">
    <location>
        <begin position="3"/>
        <end position="109"/>
    </location>
</feature>
<keyword evidence="2" id="KW-0597">Phosphoprotein</keyword>
<dbReference type="STRING" id="571932.SAMN05421743_12466"/>
<dbReference type="InterPro" id="IPR003658">
    <property type="entry name" value="Anti-sigma_ant"/>
</dbReference>
<evidence type="ECO:0000256" key="1">
    <source>
        <dbReference type="ARBA" id="ARBA00009013"/>
    </source>
</evidence>
<dbReference type="SUPFAM" id="SSF52091">
    <property type="entry name" value="SpoIIaa-like"/>
    <property type="match status" value="1"/>
</dbReference>
<dbReference type="PANTHER" id="PTHR33495">
    <property type="entry name" value="ANTI-SIGMA FACTOR ANTAGONIST TM_1081-RELATED-RELATED"/>
    <property type="match status" value="1"/>
</dbReference>
<evidence type="ECO:0000259" key="5">
    <source>
        <dbReference type="PROSITE" id="PS50801"/>
    </source>
</evidence>